<dbReference type="Proteomes" id="UP000461768">
    <property type="component" value="Unassembled WGS sequence"/>
</dbReference>
<dbReference type="RefSeq" id="WP_151148501.1">
    <property type="nucleotide sequence ID" value="NZ_WAGX01000008.1"/>
</dbReference>
<dbReference type="GO" id="GO:0016758">
    <property type="term" value="F:hexosyltransferase activity"/>
    <property type="evidence" value="ECO:0007669"/>
    <property type="project" value="TreeGrafter"/>
</dbReference>
<organism evidence="3 4">
    <name type="scientific">Candidatus Galacturonatibacter soehngenii</name>
    <dbReference type="NCBI Taxonomy" id="2307010"/>
    <lineage>
        <taxon>Bacteria</taxon>
        <taxon>Bacillati</taxon>
        <taxon>Bacillota</taxon>
        <taxon>Clostridia</taxon>
        <taxon>Lachnospirales</taxon>
        <taxon>Lachnospiraceae</taxon>
        <taxon>Candidatus Galacturonatibacter</taxon>
    </lineage>
</organism>
<keyword evidence="1" id="KW-0328">Glycosyltransferase</keyword>
<dbReference type="PANTHER" id="PTHR34136:SF1">
    <property type="entry name" value="UDP-N-ACETYL-D-MANNOSAMINURONIC ACID TRANSFERASE"/>
    <property type="match status" value="1"/>
</dbReference>
<comment type="caution">
    <text evidence="3">The sequence shown here is derived from an EMBL/GenBank/DDBJ whole genome shotgun (WGS) entry which is preliminary data.</text>
</comment>
<reference evidence="3 4" key="1">
    <citation type="submission" date="2019-09" db="EMBL/GenBank/DDBJ databases">
        <authorList>
            <person name="Valk L.C."/>
        </authorList>
    </citation>
    <scope>NUCLEOTIDE SEQUENCE [LARGE SCALE GENOMIC DNA]</scope>
    <source>
        <strain evidence="3">GalUA</strain>
    </source>
</reference>
<gene>
    <name evidence="3" type="ORF">F7O84_18155</name>
</gene>
<evidence type="ECO:0000256" key="2">
    <source>
        <dbReference type="ARBA" id="ARBA00022679"/>
    </source>
</evidence>
<dbReference type="AlphaFoldDB" id="A0A7V7UA80"/>
<dbReference type="Pfam" id="PF03808">
    <property type="entry name" value="Glyco_tran_WecG"/>
    <property type="match status" value="1"/>
</dbReference>
<evidence type="ECO:0000256" key="1">
    <source>
        <dbReference type="ARBA" id="ARBA00022676"/>
    </source>
</evidence>
<dbReference type="PANTHER" id="PTHR34136">
    <property type="match status" value="1"/>
</dbReference>
<dbReference type="InterPro" id="IPR004629">
    <property type="entry name" value="WecG_TagA_CpsF"/>
</dbReference>
<proteinExistence type="predicted"/>
<keyword evidence="2 3" id="KW-0808">Transferase</keyword>
<sequence length="223" mass="25364">MENKINILGVIIDNYLTAESKSLIDEYLDNDCMNTISMIQIPTLLHAVDDEEFQEAIRQIDLTVAGDEAILEAAGLQDERKLKEASDGEFLIQFFKKVIEKEKTIYVLGEKEQDVDKYMKMITKRHIGLNIAGKYAINSYDEDWDSIVNEINSVAPDVILSILSSPFQENFIIANKNKISASVWLGLGDDFQLGDLNLKNNWLTKLIEKKLLISKIKKYENGD</sequence>
<accession>A0A7V7UA80</accession>
<name>A0A7V7UA80_9FIRM</name>
<protein>
    <submittedName>
        <fullName evidence="3">WecB/TagA/CpsF family glycosyltransferase</fullName>
    </submittedName>
</protein>
<dbReference type="OrthoDB" id="1770743at2"/>
<evidence type="ECO:0000313" key="3">
    <source>
        <dbReference type="EMBL" id="KAB1434409.1"/>
    </source>
</evidence>
<reference evidence="3 4" key="2">
    <citation type="submission" date="2020-02" db="EMBL/GenBank/DDBJ databases">
        <title>Candidatus Galacturonibacter soehngenii shows hetero-acetogenic catabolism of galacturonic acid but lacks a canonical carbon monoxide dehydrogenase/acetyl-CoA synthase complex.</title>
        <authorList>
            <person name="Diender M."/>
            <person name="Stouten G.R."/>
            <person name="Petersen J.F."/>
            <person name="Nielsen P.H."/>
            <person name="Dueholm M.S."/>
            <person name="Pronk J.T."/>
            <person name="Van Loosdrecht M.C.M."/>
        </authorList>
    </citation>
    <scope>NUCLEOTIDE SEQUENCE [LARGE SCALE GENOMIC DNA]</scope>
    <source>
        <strain evidence="3">GalUA</strain>
    </source>
</reference>
<dbReference type="EMBL" id="WAGX01000008">
    <property type="protein sequence ID" value="KAB1434409.1"/>
    <property type="molecule type" value="Genomic_DNA"/>
</dbReference>
<evidence type="ECO:0000313" key="4">
    <source>
        <dbReference type="Proteomes" id="UP000461768"/>
    </source>
</evidence>
<keyword evidence="4" id="KW-1185">Reference proteome</keyword>